<dbReference type="InterPro" id="IPR058546">
    <property type="entry name" value="RPS4B/Roq1-like_LRR"/>
</dbReference>
<dbReference type="GeneID" id="107419576"/>
<gene>
    <name evidence="4" type="primary">LOC107419576</name>
</gene>
<dbReference type="InterPro" id="IPR000157">
    <property type="entry name" value="TIR_dom"/>
</dbReference>
<feature type="domain" description="TIR" evidence="2">
    <location>
        <begin position="1"/>
        <end position="95"/>
    </location>
</feature>
<dbReference type="Pfam" id="PF01582">
    <property type="entry name" value="TIR"/>
    <property type="match status" value="1"/>
</dbReference>
<dbReference type="InterPro" id="IPR032675">
    <property type="entry name" value="LRR_dom_sf"/>
</dbReference>
<dbReference type="SUPFAM" id="SSF52200">
    <property type="entry name" value="Toll/Interleukin receptor TIR domain"/>
    <property type="match status" value="1"/>
</dbReference>
<dbReference type="SUPFAM" id="SSF52058">
    <property type="entry name" value="L domain-like"/>
    <property type="match status" value="1"/>
</dbReference>
<evidence type="ECO:0000313" key="3">
    <source>
        <dbReference type="Proteomes" id="UP001652623"/>
    </source>
</evidence>
<evidence type="ECO:0000259" key="2">
    <source>
        <dbReference type="PROSITE" id="PS50104"/>
    </source>
</evidence>
<dbReference type="InterPro" id="IPR035897">
    <property type="entry name" value="Toll_tir_struct_dom_sf"/>
</dbReference>
<reference evidence="4" key="1">
    <citation type="submission" date="2025-08" db="UniProtKB">
        <authorList>
            <consortium name="RefSeq"/>
        </authorList>
    </citation>
    <scope>IDENTIFICATION</scope>
    <source>
        <tissue evidence="4">Seedling</tissue>
    </source>
</reference>
<dbReference type="InterPro" id="IPR044974">
    <property type="entry name" value="Disease_R_plants"/>
</dbReference>
<dbReference type="Pfam" id="PF23286">
    <property type="entry name" value="LRR_13"/>
    <property type="match status" value="1"/>
</dbReference>
<dbReference type="RefSeq" id="XP_060671069.1">
    <property type="nucleotide sequence ID" value="XM_060815086.1"/>
</dbReference>
<dbReference type="Gene3D" id="3.80.10.10">
    <property type="entry name" value="Ribonuclease Inhibitor"/>
    <property type="match status" value="2"/>
</dbReference>
<dbReference type="PANTHER" id="PTHR11017">
    <property type="entry name" value="LEUCINE-RICH REPEAT-CONTAINING PROTEIN"/>
    <property type="match status" value="1"/>
</dbReference>
<dbReference type="Gene3D" id="3.40.50.10140">
    <property type="entry name" value="Toll/interleukin-1 receptor homology (TIR) domain"/>
    <property type="match status" value="1"/>
</dbReference>
<name>A0ABM4A2V8_ZIZJJ</name>
<evidence type="ECO:0000256" key="1">
    <source>
        <dbReference type="ARBA" id="ARBA00022821"/>
    </source>
</evidence>
<dbReference type="Gene3D" id="3.40.50.300">
    <property type="entry name" value="P-loop containing nucleotide triphosphate hydrolases"/>
    <property type="match status" value="1"/>
</dbReference>
<organism evidence="3 4">
    <name type="scientific">Ziziphus jujuba</name>
    <name type="common">Chinese jujube</name>
    <name type="synonym">Ziziphus sativa</name>
    <dbReference type="NCBI Taxonomy" id="326968"/>
    <lineage>
        <taxon>Eukaryota</taxon>
        <taxon>Viridiplantae</taxon>
        <taxon>Streptophyta</taxon>
        <taxon>Embryophyta</taxon>
        <taxon>Tracheophyta</taxon>
        <taxon>Spermatophyta</taxon>
        <taxon>Magnoliopsida</taxon>
        <taxon>eudicotyledons</taxon>
        <taxon>Gunneridae</taxon>
        <taxon>Pentapetalae</taxon>
        <taxon>rosids</taxon>
        <taxon>fabids</taxon>
        <taxon>Rosales</taxon>
        <taxon>Rhamnaceae</taxon>
        <taxon>Paliureae</taxon>
        <taxon>Ziziphus</taxon>
    </lineage>
</organism>
<dbReference type="PRINTS" id="PR00364">
    <property type="entry name" value="DISEASERSIST"/>
</dbReference>
<keyword evidence="3" id="KW-1185">Reference proteome</keyword>
<dbReference type="Proteomes" id="UP001652623">
    <property type="component" value="Chromosome 2"/>
</dbReference>
<accession>A0ABM4A2V8</accession>
<dbReference type="SUPFAM" id="SSF52540">
    <property type="entry name" value="P-loop containing nucleoside triphosphate hydrolases"/>
    <property type="match status" value="1"/>
</dbReference>
<evidence type="ECO:0000313" key="4">
    <source>
        <dbReference type="RefSeq" id="XP_060671069.1"/>
    </source>
</evidence>
<sequence>MFSENYASSSWCLDELVEILDCRDSLDPSEVRNHIGNFGKALVRYEEKKKCIHFHYHDISIHQVFLLSGMYLIFLPGRDESQLIQTIVEATLSKLHRTSLHVAKYPVGIEERLKKLDTLIDVGKNDVRIIDIYGIGGIGKTTTAKALFNTCVNNSTVPASLQMLEQLQRNMMDKPEEDYLELSKFIVDYASGLPLALEILGSFLNHVDVSTRGRWRGDCVADDLSGRVVDDVAECADVSDDVVVFNVQTACEALELLQKISDGACGHVRGTNSIEGIMLRLPEPRTLYLNAKSLKKRKALRLLMIDNVFLSNAIGYLPNELRFIDLRGYQFPTVPFNPGPKKLVKLEMPNSHIHELGEGFKNFEKLKAVNLSHFEIHDSVGYLTRLVILNIQGCGNLRIFPNNLVSKYFTRLDFQGRSSLENFPNIVEEMKYMEHIDLSGSRIKELPSSIERLVGLRELNLSSCLELMYIPPNIYKLLNVEELILGGCSKLSVFPKNVLFSQSELLHSPKLVASFLQIWGNLQYPLLKSVKLQNL</sequence>
<dbReference type="PROSITE" id="PS50104">
    <property type="entry name" value="TIR"/>
    <property type="match status" value="1"/>
</dbReference>
<dbReference type="PANTHER" id="PTHR11017:SF573">
    <property type="entry name" value="ADP-RIBOSYL CYCLASE_CYCLIC ADP-RIBOSE HYDROLASE"/>
    <property type="match status" value="1"/>
</dbReference>
<dbReference type="InterPro" id="IPR027417">
    <property type="entry name" value="P-loop_NTPase"/>
</dbReference>
<proteinExistence type="predicted"/>
<keyword evidence="1" id="KW-0611">Plant defense</keyword>
<protein>
    <submittedName>
        <fullName evidence="4">Disease resistance protein RPS6-like</fullName>
    </submittedName>
</protein>